<protein>
    <recommendedName>
        <fullName evidence="3">Dipeptidylpeptidase IV N-terminal domain-containing protein</fullName>
    </recommendedName>
</protein>
<gene>
    <name evidence="2" type="ORF">METZ01_LOCUS372499</name>
</gene>
<dbReference type="Pfam" id="PF07676">
    <property type="entry name" value="PD40"/>
    <property type="match status" value="4"/>
</dbReference>
<dbReference type="Gene3D" id="2.120.10.30">
    <property type="entry name" value="TolB, C-terminal domain"/>
    <property type="match status" value="2"/>
</dbReference>
<dbReference type="SUPFAM" id="SSF69304">
    <property type="entry name" value="Tricorn protease N-terminal domain"/>
    <property type="match status" value="1"/>
</dbReference>
<evidence type="ECO:0000313" key="2">
    <source>
        <dbReference type="EMBL" id="SVD19645.1"/>
    </source>
</evidence>
<reference evidence="2" key="1">
    <citation type="submission" date="2018-05" db="EMBL/GenBank/DDBJ databases">
        <authorList>
            <person name="Lanie J.A."/>
            <person name="Ng W.-L."/>
            <person name="Kazmierczak K.M."/>
            <person name="Andrzejewski T.M."/>
            <person name="Davidsen T.M."/>
            <person name="Wayne K.J."/>
            <person name="Tettelin H."/>
            <person name="Glass J.I."/>
            <person name="Rusch D."/>
            <person name="Podicherti R."/>
            <person name="Tsui H.-C.T."/>
            <person name="Winkler M.E."/>
        </authorList>
    </citation>
    <scope>NUCLEOTIDE SEQUENCE</scope>
</reference>
<dbReference type="PANTHER" id="PTHR36842">
    <property type="entry name" value="PROTEIN TOLB HOMOLOG"/>
    <property type="match status" value="1"/>
</dbReference>
<feature type="non-terminal residue" evidence="2">
    <location>
        <position position="234"/>
    </location>
</feature>
<dbReference type="PANTHER" id="PTHR36842:SF1">
    <property type="entry name" value="PROTEIN TOLB"/>
    <property type="match status" value="1"/>
</dbReference>
<dbReference type="InterPro" id="IPR011042">
    <property type="entry name" value="6-blade_b-propeller_TolB-like"/>
</dbReference>
<sequence>MLKRLVSLVVAAVVLGGCGSDQHADTSVLSSNGGLLISGDWTGDWEVFVMDPESPILHQVTHEGAYVVAGASQSEVEGFDFEGTWSPDGKQIALTTDRYEGHHIVIVDRDGQVLKRLTTGVGNGEPSWSPDGNQIAFRSDRTMDVELFVINVDGSDVYQLTQSPGEDWTPTWSPDGARLAFSSRRYNGTWDIFTTLPDGTGISQLTSDEWDNWLPDWSPDGSRIAFSSNRAGNW</sequence>
<evidence type="ECO:0000256" key="1">
    <source>
        <dbReference type="ARBA" id="ARBA00009820"/>
    </source>
</evidence>
<name>A0A382TCX4_9ZZZZ</name>
<accession>A0A382TCX4</accession>
<dbReference type="InterPro" id="IPR011659">
    <property type="entry name" value="WD40"/>
</dbReference>
<dbReference type="PROSITE" id="PS51257">
    <property type="entry name" value="PROKAR_LIPOPROTEIN"/>
    <property type="match status" value="1"/>
</dbReference>
<dbReference type="EMBL" id="UINC01135475">
    <property type="protein sequence ID" value="SVD19645.1"/>
    <property type="molecule type" value="Genomic_DNA"/>
</dbReference>
<dbReference type="AlphaFoldDB" id="A0A382TCX4"/>
<proteinExistence type="inferred from homology"/>
<organism evidence="2">
    <name type="scientific">marine metagenome</name>
    <dbReference type="NCBI Taxonomy" id="408172"/>
    <lineage>
        <taxon>unclassified sequences</taxon>
        <taxon>metagenomes</taxon>
        <taxon>ecological metagenomes</taxon>
    </lineage>
</organism>
<evidence type="ECO:0008006" key="3">
    <source>
        <dbReference type="Google" id="ProtNLM"/>
    </source>
</evidence>
<comment type="similarity">
    <text evidence="1">Belongs to the TolB family.</text>
</comment>